<reference evidence="4 5" key="1">
    <citation type="journal article" date="2008" name="Nature">
        <title>Comparative genomics of the neglected human malaria parasite Plasmodium vivax.</title>
        <authorList>
            <person name="Carlton J.M."/>
            <person name="Adams J.H."/>
            <person name="Silva J.C."/>
            <person name="Bidwell S.L."/>
            <person name="Lorenzi H."/>
            <person name="Caler E."/>
            <person name="Crabtree J."/>
            <person name="Angiuoli S.V."/>
            <person name="Merino E.F."/>
            <person name="Amedeo P."/>
            <person name="Cheng Q."/>
            <person name="Coulson R.M."/>
            <person name="Crabb B.S."/>
            <person name="Del Portillo H.A."/>
            <person name="Essien K."/>
            <person name="Feldblyum T.V."/>
            <person name="Fernandez-Becerra C."/>
            <person name="Gilson P.R."/>
            <person name="Gueye A.H."/>
            <person name="Guo X."/>
            <person name="Kang'a S."/>
            <person name="Kooij T.W."/>
            <person name="Korsinczky M."/>
            <person name="Meyer E.V."/>
            <person name="Nene V."/>
            <person name="Paulsen I."/>
            <person name="White O."/>
            <person name="Ralph S.A."/>
            <person name="Ren Q."/>
            <person name="Sargeant T.J."/>
            <person name="Salzberg S.L."/>
            <person name="Stoeckert C.J."/>
            <person name="Sullivan S.A."/>
            <person name="Yamamoto M.M."/>
            <person name="Hoffman S.L."/>
            <person name="Wortman J.R."/>
            <person name="Gardner M.J."/>
            <person name="Galinski M.R."/>
            <person name="Barnwell J.W."/>
            <person name="Fraser-Liggett C.M."/>
        </authorList>
    </citation>
    <scope>NUCLEOTIDE SEQUENCE [LARGE SCALE GENOMIC DNA]</scope>
    <source>
        <strain evidence="4 5">Salvador I</strain>
    </source>
</reference>
<keyword evidence="1" id="KW-0175">Coiled coil</keyword>
<evidence type="ECO:0000256" key="2">
    <source>
        <dbReference type="SAM" id="MobiDB-lite"/>
    </source>
</evidence>
<organism evidence="4 5">
    <name type="scientific">Plasmodium vivax (strain Salvador I)</name>
    <dbReference type="NCBI Taxonomy" id="126793"/>
    <lineage>
        <taxon>Eukaryota</taxon>
        <taxon>Sar</taxon>
        <taxon>Alveolata</taxon>
        <taxon>Apicomplexa</taxon>
        <taxon>Aconoidasida</taxon>
        <taxon>Haemosporida</taxon>
        <taxon>Plasmodiidae</taxon>
        <taxon>Plasmodium</taxon>
        <taxon>Plasmodium (Plasmodium)</taxon>
    </lineage>
</organism>
<evidence type="ECO:0000313" key="4">
    <source>
        <dbReference type="EMBL" id="EDL45431.1"/>
    </source>
</evidence>
<proteinExistence type="predicted"/>
<dbReference type="OMA" id="PYHARVY"/>
<evidence type="ECO:0000256" key="1">
    <source>
        <dbReference type="SAM" id="Coils"/>
    </source>
</evidence>
<feature type="region of interest" description="Disordered" evidence="2">
    <location>
        <begin position="1"/>
        <end position="40"/>
    </location>
</feature>
<dbReference type="Pfam" id="PF18515">
    <property type="entry name" value="Rh5"/>
    <property type="match status" value="1"/>
</dbReference>
<feature type="domain" description="Rh5 coiled-coil" evidence="3">
    <location>
        <begin position="164"/>
        <end position="419"/>
    </location>
</feature>
<dbReference type="STRING" id="126793.A5K696"/>
<dbReference type="GeneID" id="5474449"/>
<dbReference type="Proteomes" id="UP000008333">
    <property type="component" value="Unassembled WGS sequence"/>
</dbReference>
<comment type="caution">
    <text evidence="4">The sequence shown here is derived from an EMBL/GenBank/DDBJ whole genome shotgun (WGS) entry which is preliminary data.</text>
</comment>
<feature type="compositionally biased region" description="Low complexity" evidence="2">
    <location>
        <begin position="15"/>
        <end position="40"/>
    </location>
</feature>
<dbReference type="InParanoid" id="A5K696"/>
<dbReference type="KEGG" id="pvx:PVX_090330"/>
<accession>A5K696</accession>
<dbReference type="AlphaFoldDB" id="A5K696"/>
<dbReference type="InterPro" id="IPR041668">
    <property type="entry name" value="Rh5_CC"/>
</dbReference>
<feature type="compositionally biased region" description="Polar residues" evidence="2">
    <location>
        <begin position="1"/>
        <end position="11"/>
    </location>
</feature>
<evidence type="ECO:0000313" key="5">
    <source>
        <dbReference type="Proteomes" id="UP000008333"/>
    </source>
</evidence>
<feature type="coiled-coil region" evidence="1">
    <location>
        <begin position="529"/>
        <end position="580"/>
    </location>
</feature>
<protein>
    <submittedName>
        <fullName evidence="4">Reticulocyte binding protein 2 (PvRBP-2), putative</fullName>
    </submittedName>
</protein>
<dbReference type="RefSeq" id="XP_001615158.1">
    <property type="nucleotide sequence ID" value="XM_001615108.1"/>
</dbReference>
<keyword evidence="5" id="KW-1185">Reference proteome</keyword>
<sequence length="662" mass="77374">MRDDQNGQNSENRGDNINNHNKNHNDQNNHNGNNDNSINSEYLKTSHLQNSSAMVHLNDHKITTKPARYSYIQRSKIYAFNPNNKKIENINNELHSVPNSFVQYYVYTNLNVIVQKMRYISIIDEYNNIISLHLPYHARVYYLMELKNYSVAHKELQSYVYSYYDPQIDKVFKAAEKNGFVCENDINNLYNIVTHLENPEHYKNKRYNYSKDREKFQKQLSSVHGCLLTNHKQNYKDMIYADTTIFDYLHYIYCYPEDKCSSKYYRDMLNISMGKINEYEQKKKNEAINKIIDVHETGAYVMRKIKEELNPSLNSDVADFVIDEIKYIIERLNAHSEKIKCASDFIKHIYKEKVQNEISKNELESNYIVLSIHHGSFRFSTEHVIMLEEIFKSKEQILHNICSKFLNELKNKITALINSEYSSSKCTPIVSTCEEAKTSLESLRTSSTEKLGKHDLNSKPEIASVKQSYDGKMIKLAEAIKRAEEIINSVKDIVQFNTTETDTMKKETDRIISLNINPLSKDKMLLEVIDSIKKQKEKISENSNKIKESSDAADALKAEVEELKKGIDEDQYLKKELQREKYISKNDVAQSYILKIGKLNKGTITYVVEQLRFKKMEVPNKVKSIIDAFYNENLQILEDDLAKILCVTSIFITLYSKCYKRN</sequence>
<dbReference type="EMBL" id="AAKM01000006">
    <property type="protein sequence ID" value="EDL45431.1"/>
    <property type="molecule type" value="Genomic_DNA"/>
</dbReference>
<gene>
    <name evidence="4" type="ORF">PVX_090330</name>
</gene>
<name>A5K696_PLAVS</name>
<evidence type="ECO:0000259" key="3">
    <source>
        <dbReference type="Pfam" id="PF18515"/>
    </source>
</evidence>